<organism evidence="1 2">
    <name type="scientific">Streptomyces kanamyceticus</name>
    <dbReference type="NCBI Taxonomy" id="1967"/>
    <lineage>
        <taxon>Bacteria</taxon>
        <taxon>Bacillati</taxon>
        <taxon>Actinomycetota</taxon>
        <taxon>Actinomycetes</taxon>
        <taxon>Kitasatosporales</taxon>
        <taxon>Streptomycetaceae</taxon>
        <taxon>Streptomyces</taxon>
    </lineage>
</organism>
<accession>A0A5J6GHI4</accession>
<dbReference type="KEGG" id="ska:CP970_23575"/>
<evidence type="ECO:0000313" key="1">
    <source>
        <dbReference type="EMBL" id="QEU93491.1"/>
    </source>
</evidence>
<dbReference type="EMBL" id="CP023699">
    <property type="protein sequence ID" value="QEU93491.1"/>
    <property type="molecule type" value="Genomic_DNA"/>
</dbReference>
<sequence>MSGFFARSQMAQQLAAQHRQMERQIHADLATQMREPRREAYIAFAAEVGRQLDALWWAHHALSARPPEREAAAEQLRVFGPSDSTAYEGVLLEGPEEVAHAASVLSAAVHRARCAALVWFEWDESVAPAETSPPAEPRDLAAELTQAHDVAQKARRDFRLLAMDAIRADGAHAEGEQAHARTAAIHQALGRPGWGR</sequence>
<dbReference type="AlphaFoldDB" id="A0A5J6GHI4"/>
<name>A0A5J6GHI4_STRKN</name>
<proteinExistence type="predicted"/>
<gene>
    <name evidence="1" type="ORF">CP970_23575</name>
</gene>
<dbReference type="Proteomes" id="UP000325529">
    <property type="component" value="Chromosome"/>
</dbReference>
<keyword evidence="2" id="KW-1185">Reference proteome</keyword>
<evidence type="ECO:0000313" key="2">
    <source>
        <dbReference type="Proteomes" id="UP000325529"/>
    </source>
</evidence>
<reference evidence="1 2" key="1">
    <citation type="submission" date="2017-09" db="EMBL/GenBank/DDBJ databases">
        <authorList>
            <person name="Lee N."/>
            <person name="Cho B.-K."/>
        </authorList>
    </citation>
    <scope>NUCLEOTIDE SEQUENCE [LARGE SCALE GENOMIC DNA]</scope>
    <source>
        <strain evidence="1 2">ATCC 12853</strain>
    </source>
</reference>
<protein>
    <submittedName>
        <fullName evidence="1">Uncharacterized protein</fullName>
    </submittedName>
</protein>